<dbReference type="AlphaFoldDB" id="A0A3P3F0N6"/>
<dbReference type="GO" id="GO:0016020">
    <property type="term" value="C:membrane"/>
    <property type="evidence" value="ECO:0007669"/>
    <property type="project" value="GOC"/>
</dbReference>
<evidence type="ECO:0000313" key="4">
    <source>
        <dbReference type="Proteomes" id="UP000273786"/>
    </source>
</evidence>
<dbReference type="InterPro" id="IPR005804">
    <property type="entry name" value="FA_desaturase_dom"/>
</dbReference>
<dbReference type="GO" id="GO:0046513">
    <property type="term" value="P:ceramide biosynthetic process"/>
    <property type="evidence" value="ECO:0007669"/>
    <property type="project" value="TreeGrafter"/>
</dbReference>
<evidence type="ECO:0000256" key="1">
    <source>
        <dbReference type="SAM" id="Phobius"/>
    </source>
</evidence>
<reference evidence="3 4" key="1">
    <citation type="submission" date="2018-11" db="EMBL/GenBank/DDBJ databases">
        <title>the genome of Mesorhizobium tamadayense DSM 28320.</title>
        <authorList>
            <person name="Gao J."/>
        </authorList>
    </citation>
    <scope>NUCLEOTIDE SEQUENCE [LARGE SCALE GENOMIC DNA]</scope>
    <source>
        <strain evidence="3 4">DSM 28320</strain>
    </source>
</reference>
<keyword evidence="1" id="KW-0812">Transmembrane</keyword>
<dbReference type="Pfam" id="PF00487">
    <property type="entry name" value="FA_desaturase"/>
    <property type="match status" value="1"/>
</dbReference>
<feature type="transmembrane region" description="Helical" evidence="1">
    <location>
        <begin position="70"/>
        <end position="91"/>
    </location>
</feature>
<dbReference type="RefSeq" id="WP_125006018.1">
    <property type="nucleotide sequence ID" value="NZ_RQXT01000062.1"/>
</dbReference>
<feature type="domain" description="Fatty acid desaturase" evidence="2">
    <location>
        <begin position="70"/>
        <end position="301"/>
    </location>
</feature>
<feature type="transmembrane region" description="Helical" evidence="1">
    <location>
        <begin position="103"/>
        <end position="123"/>
    </location>
</feature>
<comment type="caution">
    <text evidence="3">The sequence shown here is derived from an EMBL/GenBank/DDBJ whole genome shotgun (WGS) entry which is preliminary data.</text>
</comment>
<dbReference type="PANTHER" id="PTHR12879">
    <property type="entry name" value="SPHINGOLIPID DELTA 4 DESATURASE/C-4 HYDROXYLASE PROTEIN DES2"/>
    <property type="match status" value="1"/>
</dbReference>
<dbReference type="PANTHER" id="PTHR12879:SF8">
    <property type="entry name" value="SPHINGOLIPID DELTA(4)-DESATURASE DES1"/>
    <property type="match status" value="1"/>
</dbReference>
<dbReference type="EMBL" id="RQXT01000062">
    <property type="protein sequence ID" value="RRH91816.1"/>
    <property type="molecule type" value="Genomic_DNA"/>
</dbReference>
<dbReference type="GO" id="GO:0042284">
    <property type="term" value="F:sphingolipid delta-4 desaturase activity"/>
    <property type="evidence" value="ECO:0007669"/>
    <property type="project" value="TreeGrafter"/>
</dbReference>
<keyword evidence="4" id="KW-1185">Reference proteome</keyword>
<dbReference type="Proteomes" id="UP000273786">
    <property type="component" value="Unassembled WGS sequence"/>
</dbReference>
<evidence type="ECO:0000313" key="3">
    <source>
        <dbReference type="EMBL" id="RRH91816.1"/>
    </source>
</evidence>
<dbReference type="OrthoDB" id="9792534at2"/>
<feature type="transmembrane region" description="Helical" evidence="1">
    <location>
        <begin position="44"/>
        <end position="64"/>
    </location>
</feature>
<keyword evidence="1" id="KW-1133">Transmembrane helix</keyword>
<proteinExistence type="predicted"/>
<keyword evidence="1" id="KW-0472">Membrane</keyword>
<evidence type="ECO:0000259" key="2">
    <source>
        <dbReference type="Pfam" id="PF00487"/>
    </source>
</evidence>
<protein>
    <submittedName>
        <fullName evidence="3">Fatty acid desaturase</fullName>
    </submittedName>
</protein>
<organism evidence="3 4">
    <name type="scientific">Mesorhizobium tamadayense</name>
    <dbReference type="NCBI Taxonomy" id="425306"/>
    <lineage>
        <taxon>Bacteria</taxon>
        <taxon>Pseudomonadati</taxon>
        <taxon>Pseudomonadota</taxon>
        <taxon>Alphaproteobacteria</taxon>
        <taxon>Hyphomicrobiales</taxon>
        <taxon>Phyllobacteriaceae</taxon>
        <taxon>Mesorhizobium</taxon>
    </lineage>
</organism>
<sequence length="333" mass="37403">MQGDNSASYAGIGGIGSKIWPLTGPEIISRDKLKTLRTRTNRPGLIRLTVHLSALALGILAVWLSAGMLWLQIPAMLAYGIVIVLLFAPLHECSHGTAFHSRWINHAVGFAVAAFTFRPFLYFKYRHAAHHTFTQHEDHDPDIVPFPASMRDYFGQILGLSFWPKLVGTLWRGSTGRFTEEEREFLPESVFKQVMLEIRLLVLAYIAIAAVSIYFGSTIALVYWLLPRFMGEPVLRAIRMAEHTGAEESPNLLANTRTTLANPVLRMLYWNMPFHAEHHLASSVPFHALARLHEEVSPHLECVSKGYFQVHREIIREVLRNGRAGTMSAGQGA</sequence>
<feature type="transmembrane region" description="Helical" evidence="1">
    <location>
        <begin position="202"/>
        <end position="226"/>
    </location>
</feature>
<gene>
    <name evidence="3" type="ORF">EH240_31855</name>
</gene>
<accession>A0A3P3F0N6</accession>
<name>A0A3P3F0N6_9HYPH</name>